<dbReference type="KEGG" id="sand:H3309_09100"/>
<proteinExistence type="predicted"/>
<evidence type="ECO:0000313" key="2">
    <source>
        <dbReference type="Proteomes" id="UP000515292"/>
    </source>
</evidence>
<dbReference type="Gene3D" id="1.10.10.10">
    <property type="entry name" value="Winged helix-like DNA-binding domain superfamily/Winged helix DNA-binding domain"/>
    <property type="match status" value="1"/>
</dbReference>
<dbReference type="AlphaFoldDB" id="A0A7G5IDY8"/>
<dbReference type="InterPro" id="IPR036217">
    <property type="entry name" value="MethylDNA_cys_MeTrfase_DNAb"/>
</dbReference>
<keyword evidence="2" id="KW-1185">Reference proteome</keyword>
<dbReference type="RefSeq" id="WP_182294429.1">
    <property type="nucleotide sequence ID" value="NZ_CP059851.1"/>
</dbReference>
<name>A0A7G5IDY8_9SPHN</name>
<sequence>MAKCKTALEHLNSGREPHIVLMIPPGAPGYREANGGAMVVSSPAEVNAIVRTLKPGEVIALDGLRAAIARRHEVAVACPVSTAIFLNMCARAAEEQRTLGVPEADLTPWWRVLRNGGFLNPKYPGGVAVQQALLEAEGVRVSPLRGQPAVFDFAERAPADLLARHG</sequence>
<dbReference type="Proteomes" id="UP000515292">
    <property type="component" value="Chromosome"/>
</dbReference>
<dbReference type="SUPFAM" id="SSF46767">
    <property type="entry name" value="Methylated DNA-protein cysteine methyltransferase, C-terminal domain"/>
    <property type="match status" value="1"/>
</dbReference>
<protein>
    <submittedName>
        <fullName evidence="1">MGMT family protein</fullName>
    </submittedName>
</protein>
<gene>
    <name evidence="1" type="ORF">H3309_09100</name>
</gene>
<dbReference type="EMBL" id="CP059851">
    <property type="protein sequence ID" value="QMW21580.1"/>
    <property type="molecule type" value="Genomic_DNA"/>
</dbReference>
<reference evidence="1 2" key="1">
    <citation type="submission" date="2020-07" db="EMBL/GenBank/DDBJ databases">
        <title>Complete genome sequence for Sandaracinobacter sp. M6.</title>
        <authorList>
            <person name="Tang Y."/>
            <person name="Liu Q."/>
            <person name="Guo Z."/>
            <person name="Lei P."/>
            <person name="Huang B."/>
        </authorList>
    </citation>
    <scope>NUCLEOTIDE SEQUENCE [LARGE SCALE GENOMIC DNA]</scope>
    <source>
        <strain evidence="1 2">M6</strain>
    </source>
</reference>
<evidence type="ECO:0000313" key="1">
    <source>
        <dbReference type="EMBL" id="QMW21580.1"/>
    </source>
</evidence>
<organism evidence="1 2">
    <name type="scientific">Sandaracinobacteroides saxicola</name>
    <dbReference type="NCBI Taxonomy" id="2759707"/>
    <lineage>
        <taxon>Bacteria</taxon>
        <taxon>Pseudomonadati</taxon>
        <taxon>Pseudomonadota</taxon>
        <taxon>Alphaproteobacteria</taxon>
        <taxon>Sphingomonadales</taxon>
        <taxon>Sphingosinicellaceae</taxon>
        <taxon>Sandaracinobacteroides</taxon>
    </lineage>
</organism>
<accession>A0A7G5IDY8</accession>
<dbReference type="InterPro" id="IPR036388">
    <property type="entry name" value="WH-like_DNA-bd_sf"/>
</dbReference>